<dbReference type="Proteomes" id="UP001216595">
    <property type="component" value="Unassembled WGS sequence"/>
</dbReference>
<keyword evidence="3" id="KW-1185">Reference proteome</keyword>
<protein>
    <submittedName>
        <fullName evidence="2">Uncharacterized protein</fullName>
    </submittedName>
</protein>
<organism evidence="2 3">
    <name type="scientific">Asticcacaulis currens</name>
    <dbReference type="NCBI Taxonomy" id="2984210"/>
    <lineage>
        <taxon>Bacteria</taxon>
        <taxon>Pseudomonadati</taxon>
        <taxon>Pseudomonadota</taxon>
        <taxon>Alphaproteobacteria</taxon>
        <taxon>Caulobacterales</taxon>
        <taxon>Caulobacteraceae</taxon>
        <taxon>Asticcacaulis</taxon>
    </lineage>
</organism>
<dbReference type="RefSeq" id="WP_272740551.1">
    <property type="nucleotide sequence ID" value="NZ_JAQQKW010000003.1"/>
</dbReference>
<evidence type="ECO:0000313" key="2">
    <source>
        <dbReference type="EMBL" id="MDC7693819.1"/>
    </source>
</evidence>
<feature type="transmembrane region" description="Helical" evidence="1">
    <location>
        <begin position="97"/>
        <end position="115"/>
    </location>
</feature>
<evidence type="ECO:0000256" key="1">
    <source>
        <dbReference type="SAM" id="Phobius"/>
    </source>
</evidence>
<keyword evidence="1" id="KW-0472">Membrane</keyword>
<gene>
    <name evidence="2" type="ORF">PQU94_05925</name>
</gene>
<comment type="caution">
    <text evidence="2">The sequence shown here is derived from an EMBL/GenBank/DDBJ whole genome shotgun (WGS) entry which is preliminary data.</text>
</comment>
<reference evidence="2 3" key="1">
    <citation type="submission" date="2023-01" db="EMBL/GenBank/DDBJ databases">
        <title>Novel species of the genus Asticcacaulis isolated from rivers.</title>
        <authorList>
            <person name="Lu H."/>
        </authorList>
    </citation>
    <scope>NUCLEOTIDE SEQUENCE [LARGE SCALE GENOMIC DNA]</scope>
    <source>
        <strain evidence="2 3">DXS10W</strain>
    </source>
</reference>
<keyword evidence="1" id="KW-0812">Transmembrane</keyword>
<name>A0ABT5ICB1_9CAUL</name>
<sequence length="128" mass="14564">MATREKRKFIWILPPVCVLGGICLALFLFPDMRQDIDPIKIFTSLWVFLFLSTQCLIRHFWPSNYRLDFGLGAFLCGLAVWAYAQEGAFSDVSHIPFLGWTACLLFAANLLLFVADVSKPLWKESSLS</sequence>
<dbReference type="EMBL" id="JAQQKW010000003">
    <property type="protein sequence ID" value="MDC7693819.1"/>
    <property type="molecule type" value="Genomic_DNA"/>
</dbReference>
<feature type="transmembrane region" description="Helical" evidence="1">
    <location>
        <begin position="9"/>
        <end position="29"/>
    </location>
</feature>
<accession>A0ABT5ICB1</accession>
<proteinExistence type="predicted"/>
<keyword evidence="1" id="KW-1133">Transmembrane helix</keyword>
<evidence type="ECO:0000313" key="3">
    <source>
        <dbReference type="Proteomes" id="UP001216595"/>
    </source>
</evidence>
<feature type="transmembrane region" description="Helical" evidence="1">
    <location>
        <begin position="67"/>
        <end position="85"/>
    </location>
</feature>
<feature type="transmembrane region" description="Helical" evidence="1">
    <location>
        <begin position="41"/>
        <end position="60"/>
    </location>
</feature>